<protein>
    <submittedName>
        <fullName evidence="2">Uncharacterized protein</fullName>
    </submittedName>
</protein>
<reference evidence="3" key="1">
    <citation type="journal article" date="2010" name="Nat. Biotechnol.">
        <title>Draft genome sequence of the oilseed species Ricinus communis.</title>
        <authorList>
            <person name="Chan A.P."/>
            <person name="Crabtree J."/>
            <person name="Zhao Q."/>
            <person name="Lorenzi H."/>
            <person name="Orvis J."/>
            <person name="Puiu D."/>
            <person name="Melake-Berhan A."/>
            <person name="Jones K.M."/>
            <person name="Redman J."/>
            <person name="Chen G."/>
            <person name="Cahoon E.B."/>
            <person name="Gedil M."/>
            <person name="Stanke M."/>
            <person name="Haas B.J."/>
            <person name="Wortman J.R."/>
            <person name="Fraser-Liggett C.M."/>
            <person name="Ravel J."/>
            <person name="Rabinowicz P.D."/>
        </authorList>
    </citation>
    <scope>NUCLEOTIDE SEQUENCE [LARGE SCALE GENOMIC DNA]</scope>
    <source>
        <strain evidence="3">cv. Hale</strain>
    </source>
</reference>
<gene>
    <name evidence="2" type="ORF">RCOM_1869340</name>
</gene>
<dbReference type="Proteomes" id="UP000008311">
    <property type="component" value="Unassembled WGS sequence"/>
</dbReference>
<feature type="transmembrane region" description="Helical" evidence="1">
    <location>
        <begin position="38"/>
        <end position="58"/>
    </location>
</feature>
<dbReference type="InParanoid" id="B9THF6"/>
<evidence type="ECO:0000256" key="1">
    <source>
        <dbReference type="SAM" id="Phobius"/>
    </source>
</evidence>
<dbReference type="AlphaFoldDB" id="B9THF6"/>
<evidence type="ECO:0000313" key="3">
    <source>
        <dbReference type="Proteomes" id="UP000008311"/>
    </source>
</evidence>
<sequence length="102" mass="10747">MTTLKTNHLIERGITLGIPLSVVAAASVASGFELDSWPSIIMAGLAAVLLSVVGHFLLEPRRAGFVANKTMGTYYHMWAAASVLVSLVAVVAVYIVVRHGVA</sequence>
<evidence type="ECO:0000313" key="2">
    <source>
        <dbReference type="EMBL" id="EEF24708.1"/>
    </source>
</evidence>
<keyword evidence="3" id="KW-1185">Reference proteome</keyword>
<feature type="transmembrane region" description="Helical" evidence="1">
    <location>
        <begin position="78"/>
        <end position="97"/>
    </location>
</feature>
<proteinExistence type="predicted"/>
<feature type="transmembrane region" description="Helical" evidence="1">
    <location>
        <begin position="12"/>
        <end position="32"/>
    </location>
</feature>
<keyword evidence="1" id="KW-1133">Transmembrane helix</keyword>
<organism evidence="2 3">
    <name type="scientific">Ricinus communis</name>
    <name type="common">Castor bean</name>
    <dbReference type="NCBI Taxonomy" id="3988"/>
    <lineage>
        <taxon>Eukaryota</taxon>
        <taxon>Viridiplantae</taxon>
        <taxon>Streptophyta</taxon>
        <taxon>Embryophyta</taxon>
        <taxon>Tracheophyta</taxon>
        <taxon>Spermatophyta</taxon>
        <taxon>Magnoliopsida</taxon>
        <taxon>eudicotyledons</taxon>
        <taxon>Gunneridae</taxon>
        <taxon>Pentapetalae</taxon>
        <taxon>rosids</taxon>
        <taxon>fabids</taxon>
        <taxon>Malpighiales</taxon>
        <taxon>Euphorbiaceae</taxon>
        <taxon>Acalyphoideae</taxon>
        <taxon>Acalypheae</taxon>
        <taxon>Ricinus</taxon>
    </lineage>
</organism>
<accession>B9THF6</accession>
<keyword evidence="1" id="KW-0812">Transmembrane</keyword>
<name>B9THF6_RICCO</name>
<dbReference type="EMBL" id="EQ981501">
    <property type="protein sequence ID" value="EEF24708.1"/>
    <property type="molecule type" value="Genomic_DNA"/>
</dbReference>
<keyword evidence="1" id="KW-0472">Membrane</keyword>